<dbReference type="Proteomes" id="UP000217790">
    <property type="component" value="Unassembled WGS sequence"/>
</dbReference>
<dbReference type="InParanoid" id="A0A2H3D4Y1"/>
<gene>
    <name evidence="2" type="ORF">ARMGADRAFT_732407</name>
</gene>
<keyword evidence="1" id="KW-0812">Transmembrane</keyword>
<dbReference type="AlphaFoldDB" id="A0A2H3D4Y1"/>
<dbReference type="EMBL" id="KZ293716">
    <property type="protein sequence ID" value="PBK82546.1"/>
    <property type="molecule type" value="Genomic_DNA"/>
</dbReference>
<name>A0A2H3D4Y1_ARMGA</name>
<organism evidence="2 3">
    <name type="scientific">Armillaria gallica</name>
    <name type="common">Bulbous honey fungus</name>
    <name type="synonym">Armillaria bulbosa</name>
    <dbReference type="NCBI Taxonomy" id="47427"/>
    <lineage>
        <taxon>Eukaryota</taxon>
        <taxon>Fungi</taxon>
        <taxon>Dikarya</taxon>
        <taxon>Basidiomycota</taxon>
        <taxon>Agaricomycotina</taxon>
        <taxon>Agaricomycetes</taxon>
        <taxon>Agaricomycetidae</taxon>
        <taxon>Agaricales</taxon>
        <taxon>Marasmiineae</taxon>
        <taxon>Physalacriaceae</taxon>
        <taxon>Armillaria</taxon>
    </lineage>
</organism>
<keyword evidence="1" id="KW-0472">Membrane</keyword>
<keyword evidence="1" id="KW-1133">Transmembrane helix</keyword>
<proteinExistence type="predicted"/>
<reference evidence="3" key="1">
    <citation type="journal article" date="2017" name="Nat. Ecol. Evol.">
        <title>Genome expansion and lineage-specific genetic innovations in the forest pathogenic fungi Armillaria.</title>
        <authorList>
            <person name="Sipos G."/>
            <person name="Prasanna A.N."/>
            <person name="Walter M.C."/>
            <person name="O'Connor E."/>
            <person name="Balint B."/>
            <person name="Krizsan K."/>
            <person name="Kiss B."/>
            <person name="Hess J."/>
            <person name="Varga T."/>
            <person name="Slot J."/>
            <person name="Riley R."/>
            <person name="Boka B."/>
            <person name="Rigling D."/>
            <person name="Barry K."/>
            <person name="Lee J."/>
            <person name="Mihaltcheva S."/>
            <person name="LaButti K."/>
            <person name="Lipzen A."/>
            <person name="Waldron R."/>
            <person name="Moloney N.M."/>
            <person name="Sperisen C."/>
            <person name="Kredics L."/>
            <person name="Vagvoelgyi C."/>
            <person name="Patrignani A."/>
            <person name="Fitzpatrick D."/>
            <person name="Nagy I."/>
            <person name="Doyle S."/>
            <person name="Anderson J.B."/>
            <person name="Grigoriev I.V."/>
            <person name="Gueldener U."/>
            <person name="Muensterkoetter M."/>
            <person name="Nagy L.G."/>
        </authorList>
    </citation>
    <scope>NUCLEOTIDE SEQUENCE [LARGE SCALE GENOMIC DNA]</scope>
    <source>
        <strain evidence="3">Ar21-2</strain>
    </source>
</reference>
<feature type="transmembrane region" description="Helical" evidence="1">
    <location>
        <begin position="24"/>
        <end position="50"/>
    </location>
</feature>
<sequence length="111" mass="12932">MREWDRRDQDEVDKLDMAIQKQVLCVRAWTFCQGASLFLTFTLYITGIFSPRSLKGLYQVPARTLPKLPARRWRGIFCGTIYEYWMISSSRSLQRSRCRSSSSSICAPSRP</sequence>
<evidence type="ECO:0000313" key="2">
    <source>
        <dbReference type="EMBL" id="PBK82546.1"/>
    </source>
</evidence>
<evidence type="ECO:0000313" key="3">
    <source>
        <dbReference type="Proteomes" id="UP000217790"/>
    </source>
</evidence>
<accession>A0A2H3D4Y1</accession>
<keyword evidence="3" id="KW-1185">Reference proteome</keyword>
<evidence type="ECO:0000256" key="1">
    <source>
        <dbReference type="SAM" id="Phobius"/>
    </source>
</evidence>
<protein>
    <submittedName>
        <fullName evidence="2">Uncharacterized protein</fullName>
    </submittedName>
</protein>